<dbReference type="FunFam" id="3.40.50.300:FF:000901">
    <property type="entry name" value="Chromosome partition protein Smc"/>
    <property type="match status" value="1"/>
</dbReference>
<sequence>MNFAKLKVAGFKTFVETTEAPIEPGLTGIVGPNGCGKSNLVEAMRWVMGESSFKSLRASGMEDVIFAGSGGRPARNHAEVTLTLDNAARTAPDPFNASDVIEVSRKIARGLGSTYRINGREVRARDVQLLFADASSGARSPALVGQGRVGEIINARPDQRRRILEEAAGIAGLYARRREAEQKLEAAEANLVRVEDVLGQLDSRAEALRRQAKSAQRYRALTDEIRAAEGLALLAEHDAATAGVAEAERLETAAVASVADALRAQGEAARAEAVAAHALPPARTAASDAEAALRRLTQEAAALEGEEARARARLVELAQRLTQLDGDLARERTLAEDASASLARLADAEAGLGPSSDEADAETRAAAQERLARADEALSQAEAALAAETAAVAARLSERRELERRRREAADRLSALEREAATLAAEAERLAREAGAAGDQAALKERAEAARHALAAAEQAADAAEAAHARARADETAARAPAAQANARAERAVTEARTLAKLLATDERRAFAAVVDLISVDPGFETALGAALGDDLDAAVDPRAPAHWARLDGSSDAALPEGATPLSSHVAAPPELARTLAQVGVVARADGPLLRARLSPGQRLVSREGDLWRWDGLTLAADAPTPAARRLAEKNRLGAVERAASEARAEADRLRLAVDGARTATGRAANDERAARDAVKAARSRLDAAREAESAAERAASKVAARRSAVEEASSRVERQRAEASAARDAVDASLAALGEAPEGEDVLAPLRAVVQETRAAAAARRAEAQALAAESRRRAERRAEIAAERASWVRRRDGAAERLDSLSARRAEAEAERAALADRPDALAEQRVGLRSAVMQAEADARAGADALVLAETAHRAADVAARAALDGLAKAREEAARAGARLEAAREKRALALARIRDTRDMTPAELTATLAGAERGSREEIDARLARALAARDRMGPVNLRAEEELAEVEESHGGLAAERSDLTEAIARLRGGIRSLNSEGRARLLSAFERVDAHFRKLFETLFGGGEARLELVESDDPLEAGLEVIARPPGKKPQTLSLLSGGEQALTALALVFGVFLTNPSPVCVLDEVDAPLDDANVERFCALLAEMRRTTATRFLTVTHNPITMAHMDRLLGVTMAERGVSQLVSVDLRAAERLLEAV</sequence>
<dbReference type="Pfam" id="PF02463">
    <property type="entry name" value="SMC_N"/>
    <property type="match status" value="1"/>
</dbReference>
<evidence type="ECO:0000313" key="14">
    <source>
        <dbReference type="Proteomes" id="UP001143400"/>
    </source>
</evidence>
<dbReference type="InterPro" id="IPR011890">
    <property type="entry name" value="SMC_prok"/>
</dbReference>
<dbReference type="GO" id="GO:0007062">
    <property type="term" value="P:sister chromatid cohesion"/>
    <property type="evidence" value="ECO:0007669"/>
    <property type="project" value="InterPro"/>
</dbReference>
<dbReference type="GO" id="GO:0005694">
    <property type="term" value="C:chromosome"/>
    <property type="evidence" value="ECO:0007669"/>
    <property type="project" value="InterPro"/>
</dbReference>
<name>A0A9W6MT74_9HYPH</name>
<comment type="similarity">
    <text evidence="7">Belongs to the SMC family.</text>
</comment>
<dbReference type="GO" id="GO:0016887">
    <property type="term" value="F:ATP hydrolysis activity"/>
    <property type="evidence" value="ECO:0007669"/>
    <property type="project" value="InterPro"/>
</dbReference>
<proteinExistence type="inferred from homology"/>
<dbReference type="SUPFAM" id="SSF75553">
    <property type="entry name" value="Smc hinge domain"/>
    <property type="match status" value="1"/>
</dbReference>
<evidence type="ECO:0000259" key="9">
    <source>
        <dbReference type="Pfam" id="PF02463"/>
    </source>
</evidence>
<comment type="caution">
    <text evidence="11">The sequence shown here is derived from an EMBL/GenBank/DDBJ whole genome shotgun (WGS) entry which is preliminary data.</text>
</comment>
<dbReference type="InterPro" id="IPR010935">
    <property type="entry name" value="SMC_hinge"/>
</dbReference>
<gene>
    <name evidence="7 11" type="primary">smc</name>
    <name evidence="11" type="ORF">GCM10008170_31070</name>
    <name evidence="12" type="ORF">JOD31_003121</name>
</gene>
<dbReference type="GO" id="GO:0030261">
    <property type="term" value="P:chromosome condensation"/>
    <property type="evidence" value="ECO:0007669"/>
    <property type="project" value="InterPro"/>
</dbReference>
<dbReference type="InterPro" id="IPR036277">
    <property type="entry name" value="SMC_hinge_sf"/>
</dbReference>
<feature type="coiled-coil region" evidence="7">
    <location>
        <begin position="170"/>
        <end position="211"/>
    </location>
</feature>
<feature type="binding site" evidence="7">
    <location>
        <begin position="32"/>
        <end position="39"/>
    </location>
    <ligand>
        <name>ATP</name>
        <dbReference type="ChEBI" id="CHEBI:30616"/>
    </ligand>
</feature>
<feature type="compositionally biased region" description="Basic and acidic residues" evidence="8">
    <location>
        <begin position="708"/>
        <end position="722"/>
    </location>
</feature>
<dbReference type="GO" id="GO:0007059">
    <property type="term" value="P:chromosome segregation"/>
    <property type="evidence" value="ECO:0007669"/>
    <property type="project" value="UniProtKB-UniRule"/>
</dbReference>
<evidence type="ECO:0000313" key="11">
    <source>
        <dbReference type="EMBL" id="GLK57088.1"/>
    </source>
</evidence>
<keyword evidence="3 7" id="KW-0547">Nucleotide-binding</keyword>
<evidence type="ECO:0000256" key="6">
    <source>
        <dbReference type="ARBA" id="ARBA00023125"/>
    </source>
</evidence>
<keyword evidence="13" id="KW-1185">Reference proteome</keyword>
<evidence type="ECO:0000256" key="4">
    <source>
        <dbReference type="ARBA" id="ARBA00022840"/>
    </source>
</evidence>
<dbReference type="PANTHER" id="PTHR43977">
    <property type="entry name" value="STRUCTURAL MAINTENANCE OF CHROMOSOMES PROTEIN 3"/>
    <property type="match status" value="1"/>
</dbReference>
<evidence type="ECO:0000259" key="10">
    <source>
        <dbReference type="Pfam" id="PF06470"/>
    </source>
</evidence>
<evidence type="ECO:0000256" key="8">
    <source>
        <dbReference type="SAM" id="MobiDB-lite"/>
    </source>
</evidence>
<dbReference type="RefSeq" id="WP_204951328.1">
    <property type="nucleotide sequence ID" value="NZ_BSFF01000003.1"/>
</dbReference>
<reference evidence="12 13" key="2">
    <citation type="submission" date="2021-01" db="EMBL/GenBank/DDBJ databases">
        <title>Genomic Encyclopedia of Type Strains, Phase IV (KMG-IV): sequencing the most valuable type-strain genomes for metagenomic binning, comparative biology and taxonomic classification.</title>
        <authorList>
            <person name="Goeker M."/>
        </authorList>
    </citation>
    <scope>NUCLEOTIDE SEQUENCE [LARGE SCALE GENOMIC DNA]</scope>
    <source>
        <strain evidence="12 13">DSM 6130</strain>
    </source>
</reference>
<dbReference type="CDD" id="cd03278">
    <property type="entry name" value="ABC_SMC_barmotin"/>
    <property type="match status" value="1"/>
</dbReference>
<keyword evidence="4 7" id="KW-0067">ATP-binding</keyword>
<comment type="subcellular location">
    <subcellularLocation>
        <location evidence="1 7">Cytoplasm</location>
    </subcellularLocation>
</comment>
<dbReference type="NCBIfam" id="TIGR02168">
    <property type="entry name" value="SMC_prok_B"/>
    <property type="match status" value="1"/>
</dbReference>
<dbReference type="InterPro" id="IPR024704">
    <property type="entry name" value="SMC"/>
</dbReference>
<reference evidence="11" key="1">
    <citation type="journal article" date="2014" name="Int. J. Syst. Evol. Microbiol.">
        <title>Complete genome sequence of Corynebacterium casei LMG S-19264T (=DSM 44701T), isolated from a smear-ripened cheese.</title>
        <authorList>
            <consortium name="US DOE Joint Genome Institute (JGI-PGF)"/>
            <person name="Walter F."/>
            <person name="Albersmeier A."/>
            <person name="Kalinowski J."/>
            <person name="Ruckert C."/>
        </authorList>
    </citation>
    <scope>NUCLEOTIDE SEQUENCE</scope>
    <source>
        <strain evidence="11">VKM B-1606</strain>
    </source>
</reference>
<keyword evidence="6 7" id="KW-0238">DNA-binding</keyword>
<keyword evidence="2 7" id="KW-0963">Cytoplasm</keyword>
<dbReference type="GO" id="GO:0006260">
    <property type="term" value="P:DNA replication"/>
    <property type="evidence" value="ECO:0007669"/>
    <property type="project" value="UniProtKB-UniRule"/>
</dbReference>
<evidence type="ECO:0000313" key="13">
    <source>
        <dbReference type="Proteomes" id="UP000758856"/>
    </source>
</evidence>
<dbReference type="Pfam" id="PF06470">
    <property type="entry name" value="SMC_hinge"/>
    <property type="match status" value="1"/>
</dbReference>
<dbReference type="PIRSF" id="PIRSF005719">
    <property type="entry name" value="SMC"/>
    <property type="match status" value="1"/>
</dbReference>
<comment type="subunit">
    <text evidence="7">Homodimer.</text>
</comment>
<dbReference type="Proteomes" id="UP001143400">
    <property type="component" value="Unassembled WGS sequence"/>
</dbReference>
<comment type="domain">
    <text evidence="7">Contains large globular domains required for ATP hydrolysis at each terminus and a third globular domain forming a flexible hinge near the middle of the molecule. These domains are separated by coiled-coil structures.</text>
</comment>
<dbReference type="GO" id="GO:0005524">
    <property type="term" value="F:ATP binding"/>
    <property type="evidence" value="ECO:0007669"/>
    <property type="project" value="UniProtKB-UniRule"/>
</dbReference>
<dbReference type="Gene3D" id="3.40.50.300">
    <property type="entry name" value="P-loop containing nucleotide triphosphate hydrolases"/>
    <property type="match status" value="2"/>
</dbReference>
<feature type="region of interest" description="Disordered" evidence="8">
    <location>
        <begin position="699"/>
        <end position="726"/>
    </location>
</feature>
<dbReference type="Proteomes" id="UP000758856">
    <property type="component" value="Unassembled WGS sequence"/>
</dbReference>
<feature type="coiled-coil region" evidence="7">
    <location>
        <begin position="364"/>
        <end position="474"/>
    </location>
</feature>
<accession>A0A9W6MT74</accession>
<protein>
    <recommendedName>
        <fullName evidence="7">Chromosome partition protein Smc</fullName>
    </recommendedName>
</protein>
<feature type="domain" description="SMC hinge" evidence="10">
    <location>
        <begin position="512"/>
        <end position="549"/>
    </location>
</feature>
<dbReference type="EMBL" id="BSFF01000003">
    <property type="protein sequence ID" value="GLK57088.1"/>
    <property type="molecule type" value="Genomic_DNA"/>
</dbReference>
<evidence type="ECO:0000313" key="12">
    <source>
        <dbReference type="EMBL" id="MBM7852879.1"/>
    </source>
</evidence>
<keyword evidence="5 7" id="KW-0175">Coiled coil</keyword>
<dbReference type="EMBL" id="JAFBCY010000003">
    <property type="protein sequence ID" value="MBM7852879.1"/>
    <property type="molecule type" value="Genomic_DNA"/>
</dbReference>
<dbReference type="AlphaFoldDB" id="A0A9W6MT74"/>
<feature type="domain" description="RecF/RecN/SMC N-terminal" evidence="9">
    <location>
        <begin position="5"/>
        <end position="1132"/>
    </location>
</feature>
<evidence type="ECO:0000256" key="7">
    <source>
        <dbReference type="HAMAP-Rule" id="MF_01894"/>
    </source>
</evidence>
<dbReference type="GO" id="GO:0005737">
    <property type="term" value="C:cytoplasm"/>
    <property type="evidence" value="ECO:0007669"/>
    <property type="project" value="UniProtKB-SubCell"/>
</dbReference>
<reference evidence="11" key="3">
    <citation type="submission" date="2023-01" db="EMBL/GenBank/DDBJ databases">
        <authorList>
            <person name="Sun Q."/>
            <person name="Evtushenko L."/>
        </authorList>
    </citation>
    <scope>NUCLEOTIDE SEQUENCE</scope>
    <source>
        <strain evidence="11">VKM B-1606</strain>
    </source>
</reference>
<feature type="coiled-coil region" evidence="7">
    <location>
        <begin position="797"/>
        <end position="824"/>
    </location>
</feature>
<dbReference type="HAMAP" id="MF_01894">
    <property type="entry name" value="Smc_prok"/>
    <property type="match status" value="1"/>
</dbReference>
<comment type="function">
    <text evidence="7">Required for chromosome condensation and partitioning.</text>
</comment>
<evidence type="ECO:0000256" key="5">
    <source>
        <dbReference type="ARBA" id="ARBA00023054"/>
    </source>
</evidence>
<dbReference type="SUPFAM" id="SSF52540">
    <property type="entry name" value="P-loop containing nucleoside triphosphate hydrolases"/>
    <property type="match status" value="1"/>
</dbReference>
<dbReference type="InterPro" id="IPR027417">
    <property type="entry name" value="P-loop_NTPase"/>
</dbReference>
<dbReference type="InterPro" id="IPR003395">
    <property type="entry name" value="RecF/RecN/SMC_N"/>
</dbReference>
<evidence type="ECO:0000256" key="1">
    <source>
        <dbReference type="ARBA" id="ARBA00004496"/>
    </source>
</evidence>
<dbReference type="GO" id="GO:0003677">
    <property type="term" value="F:DNA binding"/>
    <property type="evidence" value="ECO:0007669"/>
    <property type="project" value="UniProtKB-UniRule"/>
</dbReference>
<feature type="coiled-coil region" evidence="7">
    <location>
        <begin position="286"/>
        <end position="320"/>
    </location>
</feature>
<evidence type="ECO:0000256" key="2">
    <source>
        <dbReference type="ARBA" id="ARBA00022490"/>
    </source>
</evidence>
<evidence type="ECO:0000256" key="3">
    <source>
        <dbReference type="ARBA" id="ARBA00022741"/>
    </source>
</evidence>
<organism evidence="11 14">
    <name type="scientific">Methylopila capsulata</name>
    <dbReference type="NCBI Taxonomy" id="61654"/>
    <lineage>
        <taxon>Bacteria</taxon>
        <taxon>Pseudomonadati</taxon>
        <taxon>Pseudomonadota</taxon>
        <taxon>Alphaproteobacteria</taxon>
        <taxon>Hyphomicrobiales</taxon>
        <taxon>Methylopilaceae</taxon>
        <taxon>Methylopila</taxon>
    </lineage>
</organism>